<gene>
    <name evidence="2" type="ORF">CYLTODRAFT_395089</name>
</gene>
<proteinExistence type="predicted"/>
<reference evidence="2 3" key="1">
    <citation type="journal article" date="2015" name="Fungal Genet. Biol.">
        <title>Evolution of novel wood decay mechanisms in Agaricales revealed by the genome sequences of Fistulina hepatica and Cylindrobasidium torrendii.</title>
        <authorList>
            <person name="Floudas D."/>
            <person name="Held B.W."/>
            <person name="Riley R."/>
            <person name="Nagy L.G."/>
            <person name="Koehler G."/>
            <person name="Ransdell A.S."/>
            <person name="Younus H."/>
            <person name="Chow J."/>
            <person name="Chiniquy J."/>
            <person name="Lipzen A."/>
            <person name="Tritt A."/>
            <person name="Sun H."/>
            <person name="Haridas S."/>
            <person name="LaButti K."/>
            <person name="Ohm R.A."/>
            <person name="Kues U."/>
            <person name="Blanchette R.A."/>
            <person name="Grigoriev I.V."/>
            <person name="Minto R.E."/>
            <person name="Hibbett D.S."/>
        </authorList>
    </citation>
    <scope>NUCLEOTIDE SEQUENCE [LARGE SCALE GENOMIC DNA]</scope>
    <source>
        <strain evidence="2 3">FP15055 ss-10</strain>
    </source>
</reference>
<name>A0A0D7BEM4_9AGAR</name>
<keyword evidence="3" id="KW-1185">Reference proteome</keyword>
<dbReference type="InterPro" id="IPR043750">
    <property type="entry name" value="DUF5695"/>
</dbReference>
<dbReference type="OrthoDB" id="2730619at2759"/>
<evidence type="ECO:0000256" key="1">
    <source>
        <dbReference type="SAM" id="SignalP"/>
    </source>
</evidence>
<accession>A0A0D7BEM4</accession>
<dbReference type="STRING" id="1314674.A0A0D7BEM4"/>
<feature type="signal peptide" evidence="1">
    <location>
        <begin position="1"/>
        <end position="22"/>
    </location>
</feature>
<dbReference type="EMBL" id="KN880499">
    <property type="protein sequence ID" value="KIY68594.1"/>
    <property type="molecule type" value="Genomic_DNA"/>
</dbReference>
<keyword evidence="1" id="KW-0732">Signal</keyword>
<dbReference type="Pfam" id="PF18951">
    <property type="entry name" value="DUF5695"/>
    <property type="match status" value="1"/>
</dbReference>
<feature type="chain" id="PRO_5002317334" description="Glycoside hydrolase family 43 protein" evidence="1">
    <location>
        <begin position="23"/>
        <end position="897"/>
    </location>
</feature>
<dbReference type="AlphaFoldDB" id="A0A0D7BEM4"/>
<dbReference type="Proteomes" id="UP000054007">
    <property type="component" value="Unassembled WGS sequence"/>
</dbReference>
<evidence type="ECO:0000313" key="3">
    <source>
        <dbReference type="Proteomes" id="UP000054007"/>
    </source>
</evidence>
<evidence type="ECO:0000313" key="2">
    <source>
        <dbReference type="EMBL" id="KIY68594.1"/>
    </source>
</evidence>
<evidence type="ECO:0008006" key="4">
    <source>
        <dbReference type="Google" id="ProtNLM"/>
    </source>
</evidence>
<protein>
    <recommendedName>
        <fullName evidence="4">Glycoside hydrolase family 43 protein</fullName>
    </recommendedName>
</protein>
<organism evidence="2 3">
    <name type="scientific">Cylindrobasidium torrendii FP15055 ss-10</name>
    <dbReference type="NCBI Taxonomy" id="1314674"/>
    <lineage>
        <taxon>Eukaryota</taxon>
        <taxon>Fungi</taxon>
        <taxon>Dikarya</taxon>
        <taxon>Basidiomycota</taxon>
        <taxon>Agaricomycotina</taxon>
        <taxon>Agaricomycetes</taxon>
        <taxon>Agaricomycetidae</taxon>
        <taxon>Agaricales</taxon>
        <taxon>Marasmiineae</taxon>
        <taxon>Physalacriaceae</taxon>
        <taxon>Cylindrobasidium</taxon>
    </lineage>
</organism>
<sequence length="897" mass="98277">MLLLTAAVLAALSARFVPTIVAQDTLGLANGFTTFSTPAFNLTLVSDSQTAYSLRPVGSNFHFIPSDMMSHRQGNNQYHLGDIKYRARLDSARTWTSVDSSAARSALSPDEVSGDTLASANLAPTLNSTLLDITRRWVVEDNTLKLLFDVSNPNNEDVIIGDFGAPLEFNNIFTGRTAEDTNTKCSLTDPYIGQDAGFVQVTPLLGTLPPLVVIPAANSPLEGWSFLTETYDEATAYQSQVFEGLYEWLFHSSAYAENEWASTDPWNAPTSFTLAPGANRTYGLQFILADSIPTIEDALIDAGHPVAAGIPGYILPADQTGKLFLNSPSAVANISVSPAGALTWSENNDSDSWVGYDIKAVAWGRARLSITYADGKLQTVHYYVTHDAVQTIADMGEFLTTDAWFDDTSDPFGRAPSIITYDREANEKVLNDPRVWISGLSDEGGVGAWLAEAMKLWLQPNDAEVQKFETFINQTVWGTLQNSDGSVKKSVFYYAPGSVDYTYPSNVEWGNWWSWDRAGSYDTGRGYDYVHVIAAHWAMYRVARNYPDFASIAWDWSLDKAVLTVDVLTNGSVGYRDVGLMGETVIFRLLEDLKREGWTTQASLVEERMKARQSIWSGQRYPFGSEMAWDSTGQEGVFIWSRWFDDSETAANTIASIIAYQPLIPHWGYNGNARRYWDNIYGGKLQRVERQIHHYGSGLNALPLLYSFLDDPSNYFYLRLGYAGISGALSSVDEGGFPSASFHSFADTLKWDGYTGDYGPNFLGHAIGMGTYIVNHPDFGWQAFGGTITASGDAVEVDVLDDSRRAVFIAPIAALLQLDSGAFEHVTYEPSTGAVTLTIVDAVGAGSPAPQGRLRISQTVDGFGGSSLLKPTEQYDQDAEAWSIPFSGGQATVHLST</sequence>